<keyword evidence="2 8" id="KW-0732">Signal</keyword>
<dbReference type="RefSeq" id="WP_076347290.1">
    <property type="nucleotide sequence ID" value="NZ_CP019082.1"/>
</dbReference>
<dbReference type="Pfam" id="PF04616">
    <property type="entry name" value="Glyco_hydro_43"/>
    <property type="match status" value="1"/>
</dbReference>
<evidence type="ECO:0000256" key="1">
    <source>
        <dbReference type="ARBA" id="ARBA00009865"/>
    </source>
</evidence>
<dbReference type="PANTHER" id="PTHR43817:SF1">
    <property type="entry name" value="HYDROLASE, FAMILY 43, PUTATIVE (AFU_ORTHOLOGUE AFUA_3G01660)-RELATED"/>
    <property type="match status" value="1"/>
</dbReference>
<accession>A0A1U7CS09</accession>
<dbReference type="SUPFAM" id="SSF75005">
    <property type="entry name" value="Arabinanase/levansucrase/invertase"/>
    <property type="match status" value="1"/>
</dbReference>
<dbReference type="STRING" id="1387353.BSF38_03248"/>
<dbReference type="KEGG" id="pbor:BSF38_03248"/>
<evidence type="ECO:0000256" key="4">
    <source>
        <dbReference type="ARBA" id="ARBA00023295"/>
    </source>
</evidence>
<proteinExistence type="inferred from homology"/>
<feature type="chain" id="PRO_5013205345" evidence="8">
    <location>
        <begin position="37"/>
        <end position="467"/>
    </location>
</feature>
<dbReference type="GO" id="GO:0004553">
    <property type="term" value="F:hydrolase activity, hydrolyzing O-glycosyl compounds"/>
    <property type="evidence" value="ECO:0007669"/>
    <property type="project" value="InterPro"/>
</dbReference>
<dbReference type="InterPro" id="IPR008979">
    <property type="entry name" value="Galactose-bd-like_sf"/>
</dbReference>
<feature type="active site" description="Proton acceptor" evidence="5">
    <location>
        <position position="52"/>
    </location>
</feature>
<keyword evidence="10" id="KW-1185">Reference proteome</keyword>
<evidence type="ECO:0000256" key="5">
    <source>
        <dbReference type="PIRSR" id="PIRSR606710-1"/>
    </source>
</evidence>
<dbReference type="Gene3D" id="2.60.120.260">
    <property type="entry name" value="Galactose-binding domain-like"/>
    <property type="match status" value="1"/>
</dbReference>
<dbReference type="CDD" id="cd18820">
    <property type="entry name" value="GH43_LbAraf43-like"/>
    <property type="match status" value="1"/>
</dbReference>
<reference evidence="10" key="1">
    <citation type="submission" date="2016-12" db="EMBL/GenBank/DDBJ databases">
        <title>Comparative genomics of four Isosphaeraceae planctomycetes: a common pool of plasmids and glycoside hydrolase genes.</title>
        <authorList>
            <person name="Ivanova A."/>
        </authorList>
    </citation>
    <scope>NUCLEOTIDE SEQUENCE [LARGE SCALE GENOMIC DNA]</scope>
    <source>
        <strain evidence="10">PX4</strain>
    </source>
</reference>
<dbReference type="OrthoDB" id="9783154at2"/>
<dbReference type="PANTHER" id="PTHR43817">
    <property type="entry name" value="GLYCOSYL HYDROLASE"/>
    <property type="match status" value="1"/>
</dbReference>
<feature type="site" description="Important for catalytic activity, responsible for pKa modulation of the active site Glu and correct orientation of both the proton donor and substrate" evidence="6">
    <location>
        <position position="165"/>
    </location>
</feature>
<comment type="similarity">
    <text evidence="1 7">Belongs to the glycosyl hydrolase 43 family.</text>
</comment>
<keyword evidence="4 7" id="KW-0326">Glycosidase</keyword>
<feature type="active site" description="Proton donor" evidence="5">
    <location>
        <position position="228"/>
    </location>
</feature>
<evidence type="ECO:0000256" key="8">
    <source>
        <dbReference type="SAM" id="SignalP"/>
    </source>
</evidence>
<dbReference type="AlphaFoldDB" id="A0A1U7CS09"/>
<name>A0A1U7CS09_9BACT</name>
<evidence type="ECO:0000256" key="2">
    <source>
        <dbReference type="ARBA" id="ARBA00022729"/>
    </source>
</evidence>
<organism evidence="9 10">
    <name type="scientific">Paludisphaera borealis</name>
    <dbReference type="NCBI Taxonomy" id="1387353"/>
    <lineage>
        <taxon>Bacteria</taxon>
        <taxon>Pseudomonadati</taxon>
        <taxon>Planctomycetota</taxon>
        <taxon>Planctomycetia</taxon>
        <taxon>Isosphaerales</taxon>
        <taxon>Isosphaeraceae</taxon>
        <taxon>Paludisphaera</taxon>
    </lineage>
</organism>
<feature type="signal peptide" evidence="8">
    <location>
        <begin position="1"/>
        <end position="36"/>
    </location>
</feature>
<evidence type="ECO:0000256" key="7">
    <source>
        <dbReference type="RuleBase" id="RU361187"/>
    </source>
</evidence>
<keyword evidence="3 7" id="KW-0378">Hydrolase</keyword>
<evidence type="ECO:0000313" key="10">
    <source>
        <dbReference type="Proteomes" id="UP000186309"/>
    </source>
</evidence>
<dbReference type="InterPro" id="IPR023296">
    <property type="entry name" value="Glyco_hydro_beta-prop_sf"/>
</dbReference>
<gene>
    <name evidence="9" type="ORF">BSF38_03248</name>
</gene>
<dbReference type="Gene3D" id="2.115.10.20">
    <property type="entry name" value="Glycosyl hydrolase domain, family 43"/>
    <property type="match status" value="1"/>
</dbReference>
<sequence>MNESIDDPTSRTTPTIRRSARAAAAVWLLMASAATAGETGDFYNVVAPEGADPWVIRHDDGWYYCTYSTGANVVLRRSKTISGLGGAESRVVWEPPPGRAYSKELWAPEIHFLEGKWYVYVAADDGHNANHRMYALENPSKDPFEGRFTLKAKVFDPASDRWAIDGTVLRVSPKLYFVWSGWEGDKDVRQDLYIAPMANPWTLSGPRVRISTPTFPWEVAAGPPTVNEGPEAIVRGGRVFLVYSAAGSWSDHYCLGLLSAPVDGDLLEPSTWRKEPAPVFESGDGVLAPGHASFTTSPDGKEDWIVYHAARFPGAGWTRSIRAQPFHWAADGRPVFGAPTSPARPIAVPSGEPRRLRLQAETVGARRRFDADVERAGDYLLSVRYRTDSSNRDEPTPRHRLIVNGRETAVIDSPSSGANNWSNAFARAALKAGANRIELAPVDGPDQGRIDVDSLDVIIEPLVEHRP</sequence>
<evidence type="ECO:0000256" key="3">
    <source>
        <dbReference type="ARBA" id="ARBA00022801"/>
    </source>
</evidence>
<evidence type="ECO:0000256" key="6">
    <source>
        <dbReference type="PIRSR" id="PIRSR606710-2"/>
    </source>
</evidence>
<dbReference type="InterPro" id="IPR006710">
    <property type="entry name" value="Glyco_hydro_43"/>
</dbReference>
<evidence type="ECO:0000313" key="9">
    <source>
        <dbReference type="EMBL" id="APW61721.1"/>
    </source>
</evidence>
<dbReference type="GO" id="GO:0005975">
    <property type="term" value="P:carbohydrate metabolic process"/>
    <property type="evidence" value="ECO:0007669"/>
    <property type="project" value="InterPro"/>
</dbReference>
<dbReference type="Proteomes" id="UP000186309">
    <property type="component" value="Chromosome"/>
</dbReference>
<dbReference type="EMBL" id="CP019082">
    <property type="protein sequence ID" value="APW61721.1"/>
    <property type="molecule type" value="Genomic_DNA"/>
</dbReference>
<dbReference type="SUPFAM" id="SSF49785">
    <property type="entry name" value="Galactose-binding domain-like"/>
    <property type="match status" value="1"/>
</dbReference>
<protein>
    <submittedName>
        <fullName evidence="9">Inverting alpha-1,5-L-arabinofuranosidase</fullName>
    </submittedName>
</protein>